<feature type="transmembrane region" description="Helical" evidence="1">
    <location>
        <begin position="7"/>
        <end position="28"/>
    </location>
</feature>
<feature type="transmembrane region" description="Helical" evidence="1">
    <location>
        <begin position="96"/>
        <end position="116"/>
    </location>
</feature>
<dbReference type="Proteomes" id="UP000018227">
    <property type="component" value="Unassembled WGS sequence"/>
</dbReference>
<sequence length="131" mass="14694">MRFIARTIINAIICYLILFICLFIVMAQMLMSNVIGHLLQSVITLILLYIVNKGLNKAENLNLSVGRSLWSITSGILILGIYLLGRELLVEHASEYGILGGFSLSFAINCLIMLILSIPLNMIFERSNEEF</sequence>
<keyword evidence="1" id="KW-1133">Transmembrane helix</keyword>
<gene>
    <name evidence="2" type="ORF">GCWU0000282_002407</name>
</gene>
<feature type="transmembrane region" description="Helical" evidence="1">
    <location>
        <begin position="34"/>
        <end position="52"/>
    </location>
</feature>
<comment type="caution">
    <text evidence="2">The sequence shown here is derived from an EMBL/GenBank/DDBJ whole genome shotgun (WGS) entry which is preliminary data.</text>
</comment>
<protein>
    <submittedName>
        <fullName evidence="2">Uncharacterized protein</fullName>
    </submittedName>
</protein>
<organism evidence="2 3">
    <name type="scientific">Catonella morbi ATCC 51271</name>
    <dbReference type="NCBI Taxonomy" id="592026"/>
    <lineage>
        <taxon>Bacteria</taxon>
        <taxon>Bacillati</taxon>
        <taxon>Bacillota</taxon>
        <taxon>Clostridia</taxon>
        <taxon>Lachnospirales</taxon>
        <taxon>Lachnospiraceae</taxon>
        <taxon>Catonella</taxon>
    </lineage>
</organism>
<dbReference type="STRING" id="592026.GCWU0000282_002407"/>
<dbReference type="EMBL" id="ACIL03000016">
    <property type="protein sequence ID" value="ESL02273.1"/>
    <property type="molecule type" value="Genomic_DNA"/>
</dbReference>
<dbReference type="HOGENOM" id="CLU_1923793_0_0_9"/>
<reference evidence="2 3" key="1">
    <citation type="submission" date="2013-06" db="EMBL/GenBank/DDBJ databases">
        <authorList>
            <person name="Weinstock G."/>
            <person name="Sodergren E."/>
            <person name="Clifton S."/>
            <person name="Fulton L."/>
            <person name="Fulton B."/>
            <person name="Courtney L."/>
            <person name="Fronick C."/>
            <person name="Harrison M."/>
            <person name="Strong C."/>
            <person name="Farmer C."/>
            <person name="Delahaunty K."/>
            <person name="Markovic C."/>
            <person name="Hall O."/>
            <person name="Minx P."/>
            <person name="Tomlinson C."/>
            <person name="Mitreva M."/>
            <person name="Nelson J."/>
            <person name="Hou S."/>
            <person name="Wollam A."/>
            <person name="Pepin K.H."/>
            <person name="Johnson M."/>
            <person name="Bhonagiri V."/>
            <person name="Nash W.E."/>
            <person name="Warren W."/>
            <person name="Chinwalla A."/>
            <person name="Mardis E.R."/>
            <person name="Wilson R.K."/>
        </authorList>
    </citation>
    <scope>NUCLEOTIDE SEQUENCE [LARGE SCALE GENOMIC DNA]</scope>
    <source>
        <strain evidence="2 3">ATCC 51271</strain>
    </source>
</reference>
<dbReference type="RefSeq" id="WP_023355267.1">
    <property type="nucleotide sequence ID" value="NZ_KI535369.1"/>
</dbReference>
<keyword evidence="3" id="KW-1185">Reference proteome</keyword>
<feature type="transmembrane region" description="Helical" evidence="1">
    <location>
        <begin position="64"/>
        <end position="84"/>
    </location>
</feature>
<name>V2XZY9_9FIRM</name>
<accession>V2XZY9</accession>
<evidence type="ECO:0000313" key="2">
    <source>
        <dbReference type="EMBL" id="ESL02273.1"/>
    </source>
</evidence>
<evidence type="ECO:0000256" key="1">
    <source>
        <dbReference type="SAM" id="Phobius"/>
    </source>
</evidence>
<evidence type="ECO:0000313" key="3">
    <source>
        <dbReference type="Proteomes" id="UP000018227"/>
    </source>
</evidence>
<proteinExistence type="predicted"/>
<keyword evidence="1" id="KW-0812">Transmembrane</keyword>
<dbReference type="AlphaFoldDB" id="V2XZY9"/>
<keyword evidence="1" id="KW-0472">Membrane</keyword>